<protein>
    <submittedName>
        <fullName evidence="1">Uncharacterized protein</fullName>
    </submittedName>
</protein>
<organism evidence="1 2">
    <name type="scientific">Lactiplantibacillus plantarum subsp. plantarum</name>
    <dbReference type="NCBI Taxonomy" id="337330"/>
    <lineage>
        <taxon>Bacteria</taxon>
        <taxon>Bacillati</taxon>
        <taxon>Bacillota</taxon>
        <taxon>Bacilli</taxon>
        <taxon>Lactobacillales</taxon>
        <taxon>Lactobacillaceae</taxon>
        <taxon>Lactiplantibacillus</taxon>
    </lineage>
</organism>
<sequence>MQHRIMQLLTIVVVAILALVPLTSGAMLGPAATTQRVRQQVAVVPILVRSRIPI</sequence>
<comment type="caution">
    <text evidence="1">The sequence shown here is derived from an EMBL/GenBank/DDBJ whole genome shotgun (WGS) entry which is preliminary data.</text>
</comment>
<name>A0A2S3U9M5_LACPN</name>
<proteinExistence type="predicted"/>
<gene>
    <name evidence="1" type="ORF">S101258_00492</name>
</gene>
<accession>A0A2S3U9M5</accession>
<evidence type="ECO:0000313" key="1">
    <source>
        <dbReference type="EMBL" id="POD88778.1"/>
    </source>
</evidence>
<evidence type="ECO:0000313" key="2">
    <source>
        <dbReference type="Proteomes" id="UP000236990"/>
    </source>
</evidence>
<dbReference type="AlphaFoldDB" id="A0A2S3U9M5"/>
<dbReference type="Proteomes" id="UP000236990">
    <property type="component" value="Unassembled WGS sequence"/>
</dbReference>
<reference evidence="1 2" key="1">
    <citation type="submission" date="2017-06" db="EMBL/GenBank/DDBJ databases">
        <title>Genome sequence of Lactobacillus plantarum subsp. plantarum strain SRCM101258.</title>
        <authorList>
            <person name="Cho S.H."/>
        </authorList>
    </citation>
    <scope>NUCLEOTIDE SEQUENCE [LARGE SCALE GENOMIC DNA]</scope>
    <source>
        <strain evidence="1 2">SRCM101258</strain>
    </source>
</reference>
<dbReference type="EMBL" id="NKCZ01000061">
    <property type="protein sequence ID" value="POD88778.1"/>
    <property type="molecule type" value="Genomic_DNA"/>
</dbReference>